<evidence type="ECO:0000256" key="2">
    <source>
        <dbReference type="ARBA" id="ARBA00022670"/>
    </source>
</evidence>
<accession>A0A132AML6</accession>
<comment type="caution">
    <text evidence="6">The sequence shown here is derived from an EMBL/GenBank/DDBJ whole genome shotgun (WGS) entry which is preliminary data.</text>
</comment>
<sequence length="258" mass="28237">MFSQTSRSVSWLLLISVTIFQSLSSAIKNGHVCPIESVPYTVELIVGGQSKCGGSIVATSFVVTAASCVFRKSAWDVAIHYGSNCSMEGGKTVMARDFFFYSYDPKTYRNDIAIVRTAQTIQLDEQASRAIPLADKGFDPPKDSYVSVPGFGENGFILNRTHLMCGNFKVWDRDKCKKQYPTAFIKIEEFCAGGNDGIALGTGDAGDPAVQNDKLVGVGSYGPLDQPDPESPSVFTRVGCFFDWIMDVIHNPDKWSHN</sequence>
<dbReference type="PRINTS" id="PR00722">
    <property type="entry name" value="CHYMOTRYPSIN"/>
</dbReference>
<dbReference type="Pfam" id="PF00089">
    <property type="entry name" value="Trypsin"/>
    <property type="match status" value="1"/>
</dbReference>
<dbReference type="PANTHER" id="PTHR24276">
    <property type="entry name" value="POLYSERASE-RELATED"/>
    <property type="match status" value="1"/>
</dbReference>
<dbReference type="VEuPathDB" id="VectorBase:SSCA005213"/>
<keyword evidence="3" id="KW-0378">Hydrolase</keyword>
<dbReference type="SUPFAM" id="SSF50494">
    <property type="entry name" value="Trypsin-like serine proteases"/>
    <property type="match status" value="1"/>
</dbReference>
<dbReference type="Gene3D" id="2.40.10.10">
    <property type="entry name" value="Trypsin-like serine proteases"/>
    <property type="match status" value="1"/>
</dbReference>
<dbReference type="EMBL" id="JXLN01017869">
    <property type="protein sequence ID" value="KPM11760.1"/>
    <property type="molecule type" value="Genomic_DNA"/>
</dbReference>
<evidence type="ECO:0000256" key="1">
    <source>
        <dbReference type="ARBA" id="ARBA00007664"/>
    </source>
</evidence>
<dbReference type="GO" id="GO:0004252">
    <property type="term" value="F:serine-type endopeptidase activity"/>
    <property type="evidence" value="ECO:0007669"/>
    <property type="project" value="InterPro"/>
</dbReference>
<proteinExistence type="inferred from homology"/>
<dbReference type="InterPro" id="IPR009003">
    <property type="entry name" value="Peptidase_S1_PA"/>
</dbReference>
<dbReference type="OrthoDB" id="6432550at2759"/>
<keyword evidence="4" id="KW-0720">Serine protease</keyword>
<comment type="similarity">
    <text evidence="1">Belongs to the peptidase S1 family.</text>
</comment>
<organism evidence="6 7">
    <name type="scientific">Sarcoptes scabiei</name>
    <name type="common">Itch mite</name>
    <name type="synonym">Acarus scabiei</name>
    <dbReference type="NCBI Taxonomy" id="52283"/>
    <lineage>
        <taxon>Eukaryota</taxon>
        <taxon>Metazoa</taxon>
        <taxon>Ecdysozoa</taxon>
        <taxon>Arthropoda</taxon>
        <taxon>Chelicerata</taxon>
        <taxon>Arachnida</taxon>
        <taxon>Acari</taxon>
        <taxon>Acariformes</taxon>
        <taxon>Sarcoptiformes</taxon>
        <taxon>Astigmata</taxon>
        <taxon>Psoroptidia</taxon>
        <taxon>Sarcoptoidea</taxon>
        <taxon>Sarcoptidae</taxon>
        <taxon>Sarcoptinae</taxon>
        <taxon>Sarcoptes</taxon>
    </lineage>
</organism>
<evidence type="ECO:0000313" key="7">
    <source>
        <dbReference type="Proteomes" id="UP000616769"/>
    </source>
</evidence>
<dbReference type="InterPro" id="IPR001314">
    <property type="entry name" value="Peptidase_S1A"/>
</dbReference>
<dbReference type="PANTHER" id="PTHR24276:SF91">
    <property type="entry name" value="AT26814P-RELATED"/>
    <property type="match status" value="1"/>
</dbReference>
<dbReference type="SMART" id="SM00020">
    <property type="entry name" value="Tryp_SPc"/>
    <property type="match status" value="1"/>
</dbReference>
<reference evidence="6 7" key="1">
    <citation type="journal article" date="2015" name="Parasit. Vectors">
        <title>Draft genome of the scabies mite.</title>
        <authorList>
            <person name="Rider S.D.Jr."/>
            <person name="Morgan M.S."/>
            <person name="Arlian L.G."/>
        </authorList>
    </citation>
    <scope>NUCLEOTIDE SEQUENCE [LARGE SCALE GENOMIC DNA]</scope>
    <source>
        <strain evidence="6">Arlian Lab</strain>
    </source>
</reference>
<evidence type="ECO:0000256" key="3">
    <source>
        <dbReference type="ARBA" id="ARBA00022801"/>
    </source>
</evidence>
<dbReference type="GO" id="GO:0006508">
    <property type="term" value="P:proteolysis"/>
    <property type="evidence" value="ECO:0007669"/>
    <property type="project" value="UniProtKB-KW"/>
</dbReference>
<dbReference type="InterPro" id="IPR043504">
    <property type="entry name" value="Peptidase_S1_PA_chymotrypsin"/>
</dbReference>
<evidence type="ECO:0000313" key="6">
    <source>
        <dbReference type="EMBL" id="KPM11760.1"/>
    </source>
</evidence>
<dbReference type="CDD" id="cd00190">
    <property type="entry name" value="Tryp_SPc"/>
    <property type="match status" value="1"/>
</dbReference>
<keyword evidence="2 6" id="KW-0645">Protease</keyword>
<dbReference type="InterPro" id="IPR050430">
    <property type="entry name" value="Peptidase_S1"/>
</dbReference>
<evidence type="ECO:0000256" key="4">
    <source>
        <dbReference type="ARBA" id="ARBA00022825"/>
    </source>
</evidence>
<dbReference type="Proteomes" id="UP000616769">
    <property type="component" value="Unassembled WGS sequence"/>
</dbReference>
<dbReference type="InterPro" id="IPR001254">
    <property type="entry name" value="Trypsin_dom"/>
</dbReference>
<name>A0A132AML6_SARSC</name>
<evidence type="ECO:0000256" key="5">
    <source>
        <dbReference type="ARBA" id="ARBA00023157"/>
    </source>
</evidence>
<keyword evidence="5" id="KW-1015">Disulfide bond</keyword>
<dbReference type="AlphaFoldDB" id="A0A132AML6"/>
<gene>
    <name evidence="6" type="ORF">QR98_0103350</name>
</gene>
<dbReference type="PROSITE" id="PS50240">
    <property type="entry name" value="TRYPSIN_DOM"/>
    <property type="match status" value="1"/>
</dbReference>
<protein>
    <submittedName>
        <fullName evidence="6">Sar s 3 allergen (Serine protease-like protein 11)</fullName>
    </submittedName>
</protein>